<keyword evidence="5" id="KW-0663">Pyridoxal phosphate</keyword>
<comment type="caution">
    <text evidence="9">The sequence shown here is derived from an EMBL/GenBank/DDBJ whole genome shotgun (WGS) entry which is preliminary data.</text>
</comment>
<dbReference type="InterPro" id="IPR013785">
    <property type="entry name" value="Aldolase_TIM"/>
</dbReference>
<dbReference type="PANTHER" id="PTHR30538:SF0">
    <property type="entry name" value="L-LYSINE 2,3-AMINOMUTASE AQ_1632-RELATED"/>
    <property type="match status" value="1"/>
</dbReference>
<proteinExistence type="predicted"/>
<protein>
    <submittedName>
        <fullName evidence="9">4Fe-4S cluster-binding domain-containing protein</fullName>
    </submittedName>
</protein>
<evidence type="ECO:0000256" key="1">
    <source>
        <dbReference type="ARBA" id="ARBA00001933"/>
    </source>
</evidence>
<dbReference type="Gene3D" id="3.20.20.70">
    <property type="entry name" value="Aldolase class I"/>
    <property type="match status" value="1"/>
</dbReference>
<evidence type="ECO:0000256" key="4">
    <source>
        <dbReference type="ARBA" id="ARBA00022723"/>
    </source>
</evidence>
<dbReference type="InterPro" id="IPR003739">
    <property type="entry name" value="Lys_aminomutase/Glu_NH3_mut"/>
</dbReference>
<dbReference type="Pfam" id="PF04055">
    <property type="entry name" value="Radical_SAM"/>
    <property type="match status" value="1"/>
</dbReference>
<evidence type="ECO:0000313" key="9">
    <source>
        <dbReference type="EMBL" id="RHJ85137.1"/>
    </source>
</evidence>
<dbReference type="EMBL" id="QRMS01000005">
    <property type="protein sequence ID" value="RHJ85137.1"/>
    <property type="molecule type" value="Genomic_DNA"/>
</dbReference>
<name>A0A415DWV4_9FIRM</name>
<evidence type="ECO:0000256" key="3">
    <source>
        <dbReference type="ARBA" id="ARBA00022691"/>
    </source>
</evidence>
<dbReference type="SFLD" id="SFLDS00029">
    <property type="entry name" value="Radical_SAM"/>
    <property type="match status" value="1"/>
</dbReference>
<evidence type="ECO:0000259" key="8">
    <source>
        <dbReference type="Pfam" id="PF04055"/>
    </source>
</evidence>
<keyword evidence="7" id="KW-0411">Iron-sulfur</keyword>
<feature type="domain" description="Radical SAM core" evidence="8">
    <location>
        <begin position="97"/>
        <end position="232"/>
    </location>
</feature>
<dbReference type="OrthoDB" id="9768064at2"/>
<dbReference type="AlphaFoldDB" id="A0A415DWV4"/>
<comment type="cofactor">
    <cofactor evidence="1">
        <name>pyridoxal 5'-phosphate</name>
        <dbReference type="ChEBI" id="CHEBI:597326"/>
    </cofactor>
</comment>
<keyword evidence="6" id="KW-0408">Iron</keyword>
<accession>A0A415DWV4</accession>
<evidence type="ECO:0000256" key="6">
    <source>
        <dbReference type="ARBA" id="ARBA00023004"/>
    </source>
</evidence>
<dbReference type="STRING" id="1776384.GCA_900086585_00143"/>
<keyword evidence="3" id="KW-0949">S-adenosyl-L-methionine</keyword>
<dbReference type="GO" id="GO:0003824">
    <property type="term" value="F:catalytic activity"/>
    <property type="evidence" value="ECO:0007669"/>
    <property type="project" value="InterPro"/>
</dbReference>
<dbReference type="GO" id="GO:0051539">
    <property type="term" value="F:4 iron, 4 sulfur cluster binding"/>
    <property type="evidence" value="ECO:0007669"/>
    <property type="project" value="UniProtKB-KW"/>
</dbReference>
<keyword evidence="4" id="KW-0479">Metal-binding</keyword>
<keyword evidence="2" id="KW-0004">4Fe-4S</keyword>
<organism evidence="9 10">
    <name type="scientific">Emergencia timonensis</name>
    <dbReference type="NCBI Taxonomy" id="1776384"/>
    <lineage>
        <taxon>Bacteria</taxon>
        <taxon>Bacillati</taxon>
        <taxon>Bacillota</taxon>
        <taxon>Clostridia</taxon>
        <taxon>Peptostreptococcales</taxon>
        <taxon>Anaerovoracaceae</taxon>
        <taxon>Emergencia</taxon>
    </lineage>
</organism>
<evidence type="ECO:0000256" key="7">
    <source>
        <dbReference type="ARBA" id="ARBA00023014"/>
    </source>
</evidence>
<dbReference type="SUPFAM" id="SSF102114">
    <property type="entry name" value="Radical SAM enzymes"/>
    <property type="match status" value="1"/>
</dbReference>
<keyword evidence="10" id="KW-1185">Reference proteome</keyword>
<reference evidence="9 10" key="1">
    <citation type="submission" date="2018-08" db="EMBL/GenBank/DDBJ databases">
        <title>A genome reference for cultivated species of the human gut microbiota.</title>
        <authorList>
            <person name="Zou Y."/>
            <person name="Xue W."/>
            <person name="Luo G."/>
        </authorList>
    </citation>
    <scope>NUCLEOTIDE SEQUENCE [LARGE SCALE GENOMIC DNA]</scope>
    <source>
        <strain evidence="9 10">AM07-24</strain>
    </source>
</reference>
<dbReference type="InterPro" id="IPR058240">
    <property type="entry name" value="rSAM_sf"/>
</dbReference>
<evidence type="ECO:0000256" key="2">
    <source>
        <dbReference type="ARBA" id="ARBA00022485"/>
    </source>
</evidence>
<dbReference type="RefSeq" id="WP_118336322.1">
    <property type="nucleotide sequence ID" value="NZ_AP025567.1"/>
</dbReference>
<gene>
    <name evidence="9" type="ORF">DW099_15665</name>
</gene>
<evidence type="ECO:0000256" key="5">
    <source>
        <dbReference type="ARBA" id="ARBA00022898"/>
    </source>
</evidence>
<dbReference type="GO" id="GO:0046872">
    <property type="term" value="F:metal ion binding"/>
    <property type="evidence" value="ECO:0007669"/>
    <property type="project" value="UniProtKB-KW"/>
</dbReference>
<dbReference type="CDD" id="cd01335">
    <property type="entry name" value="Radical_SAM"/>
    <property type="match status" value="1"/>
</dbReference>
<sequence>MCKGYDENLLTKFKEVAEREHLLPMKVSDFYKKKVDEEVAAIGIGGPLYKCVYPTEEKLTLFGPGEVEDFVQEYNHYPVPGNTDIVRQYPNRLLFMTTETCVCNCAYCFRTIKLAESGDITQRIRNSLDLLIEYLKGQPEIEEVILSGGDASLVPVSVLREIFTRVRELGIPHLRLHTRAIVYNPEVITDEVIALLAEFDVRLVFHIMHPYEICDVVRNKAEQIRKANIRMYNQHPLLAGINDDPEVLKILYTELDNMRIRQMSAFTPDIIAYSASFRIPYQRICEIFDHLNYHSSGWVNAIRLVGAIPPGKARRYNITKWDEEKGIITFEINGVPFEYVDFPEELYKKSEKTTLLWRTYK</sequence>
<dbReference type="InterPro" id="IPR007197">
    <property type="entry name" value="rSAM"/>
</dbReference>
<dbReference type="PANTHER" id="PTHR30538">
    <property type="entry name" value="LYSINE 2,3-AMINOMUTASE-RELATED"/>
    <property type="match status" value="1"/>
</dbReference>
<dbReference type="Proteomes" id="UP000284841">
    <property type="component" value="Unassembled WGS sequence"/>
</dbReference>
<evidence type="ECO:0000313" key="10">
    <source>
        <dbReference type="Proteomes" id="UP000284841"/>
    </source>
</evidence>